<accession>A0A369JHJ5</accession>
<evidence type="ECO:0000313" key="2">
    <source>
        <dbReference type="Proteomes" id="UP000076154"/>
    </source>
</evidence>
<protein>
    <submittedName>
        <fullName evidence="1">Uncharacterized protein</fullName>
    </submittedName>
</protein>
<gene>
    <name evidence="1" type="ORF">Hypma_011272</name>
</gene>
<proteinExistence type="predicted"/>
<evidence type="ECO:0000313" key="1">
    <source>
        <dbReference type="EMBL" id="RDB21661.1"/>
    </source>
</evidence>
<organism evidence="1 2">
    <name type="scientific">Hypsizygus marmoreus</name>
    <name type="common">White beech mushroom</name>
    <name type="synonym">Agaricus marmoreus</name>
    <dbReference type="NCBI Taxonomy" id="39966"/>
    <lineage>
        <taxon>Eukaryota</taxon>
        <taxon>Fungi</taxon>
        <taxon>Dikarya</taxon>
        <taxon>Basidiomycota</taxon>
        <taxon>Agaricomycotina</taxon>
        <taxon>Agaricomycetes</taxon>
        <taxon>Agaricomycetidae</taxon>
        <taxon>Agaricales</taxon>
        <taxon>Tricholomatineae</taxon>
        <taxon>Lyophyllaceae</taxon>
        <taxon>Hypsizygus</taxon>
    </lineage>
</organism>
<dbReference type="Proteomes" id="UP000076154">
    <property type="component" value="Unassembled WGS sequence"/>
</dbReference>
<sequence length="439" mass="49766">MLPTEVLAEVFVNCFQDPSVQIPVPASQQILWHLGHICSRWRDIALGEARLWNDIFFSHNPQKHTSIPPALQEALNRSAQGPLRLTIDCPPDAIGDPDIISDLIARYAHRCTVIQFSFPEIKMRAFLADACPTFEALETASLVISREHYNDVAHPFLQGARAFESASMLRKLILHGAWTPNNDPLTLEDVKFPWRQLTHIGLYTDSVIPSTAHALFIMCPNLQDFRLESNNHGDGEMIANLPSDITVPHLRHMHLGSTNPSFIFEVIRPLILPALTSFTQHFESDIPPRKQPFASLISLIRRSRCRLTKVEIMKKLILRDTPHPPDDMEALLEILPHVTSFWELGFLIPVSSLQRILAGELLNSVRSLRCSLDNIAAYSLFVDIVEARWTNESNGGAILEEAVGYNCASEALHDSILRERMRVREIQERLKMKQRRVIV</sequence>
<dbReference type="EMBL" id="LUEZ02000054">
    <property type="protein sequence ID" value="RDB21661.1"/>
    <property type="molecule type" value="Genomic_DNA"/>
</dbReference>
<dbReference type="AlphaFoldDB" id="A0A369JHJ5"/>
<dbReference type="SUPFAM" id="SSF52047">
    <property type="entry name" value="RNI-like"/>
    <property type="match status" value="1"/>
</dbReference>
<dbReference type="InParanoid" id="A0A369JHJ5"/>
<comment type="caution">
    <text evidence="1">The sequence shown here is derived from an EMBL/GenBank/DDBJ whole genome shotgun (WGS) entry which is preliminary data.</text>
</comment>
<name>A0A369JHJ5_HYPMA</name>
<keyword evidence="2" id="KW-1185">Reference proteome</keyword>
<dbReference type="OrthoDB" id="3042049at2759"/>
<reference evidence="1" key="1">
    <citation type="submission" date="2018-04" db="EMBL/GenBank/DDBJ databases">
        <title>Whole genome sequencing of Hypsizygus marmoreus.</title>
        <authorList>
            <person name="Choi I.-G."/>
            <person name="Min B."/>
            <person name="Kim J.-G."/>
            <person name="Kim S."/>
            <person name="Oh Y.-L."/>
            <person name="Kong W.-S."/>
            <person name="Park H."/>
            <person name="Jeong J."/>
            <person name="Song E.-S."/>
        </authorList>
    </citation>
    <scope>NUCLEOTIDE SEQUENCE [LARGE SCALE GENOMIC DNA]</scope>
    <source>
        <strain evidence="1">51987-8</strain>
    </source>
</reference>